<feature type="transmembrane region" description="Helical" evidence="2">
    <location>
        <begin position="32"/>
        <end position="53"/>
    </location>
</feature>
<feature type="transmembrane region" description="Helical" evidence="2">
    <location>
        <begin position="258"/>
        <end position="282"/>
    </location>
</feature>
<evidence type="ECO:0000313" key="4">
    <source>
        <dbReference type="Proteomes" id="UP000019150"/>
    </source>
</evidence>
<dbReference type="HOGENOM" id="CLU_075294_0_0_11"/>
<evidence type="ECO:0000256" key="1">
    <source>
        <dbReference type="SAM" id="MobiDB-lite"/>
    </source>
</evidence>
<keyword evidence="2" id="KW-1133">Transmembrane helix</keyword>
<organism evidence="3 4">
    <name type="scientific">Nocardia nova SH22a</name>
    <dbReference type="NCBI Taxonomy" id="1415166"/>
    <lineage>
        <taxon>Bacteria</taxon>
        <taxon>Bacillati</taxon>
        <taxon>Actinomycetota</taxon>
        <taxon>Actinomycetes</taxon>
        <taxon>Mycobacteriales</taxon>
        <taxon>Nocardiaceae</taxon>
        <taxon>Nocardia</taxon>
    </lineage>
</organism>
<keyword evidence="2" id="KW-0472">Membrane</keyword>
<keyword evidence="4" id="KW-1185">Reference proteome</keyword>
<proteinExistence type="predicted"/>
<dbReference type="InterPro" id="IPR044878">
    <property type="entry name" value="UbiA_sf"/>
</dbReference>
<dbReference type="eggNOG" id="ENOG5031DMT">
    <property type="taxonomic scope" value="Bacteria"/>
</dbReference>
<dbReference type="STRING" id="1415166.NONO_c59150"/>
<dbReference type="AlphaFoldDB" id="W5TN48"/>
<feature type="transmembrane region" description="Helical" evidence="2">
    <location>
        <begin position="59"/>
        <end position="77"/>
    </location>
</feature>
<dbReference type="RefSeq" id="WP_025352050.1">
    <property type="nucleotide sequence ID" value="NZ_CP006850.1"/>
</dbReference>
<accession>W5TN48</accession>
<dbReference type="Proteomes" id="UP000019150">
    <property type="component" value="Chromosome"/>
</dbReference>
<dbReference type="PATRIC" id="fig|1415166.3.peg.6095"/>
<dbReference type="EMBL" id="CP006850">
    <property type="protein sequence ID" value="AHH20692.1"/>
    <property type="molecule type" value="Genomic_DNA"/>
</dbReference>
<dbReference type="Gene3D" id="1.10.357.140">
    <property type="entry name" value="UbiA prenyltransferase"/>
    <property type="match status" value="1"/>
</dbReference>
<protein>
    <submittedName>
        <fullName evidence="3">Putative membrane protein</fullName>
    </submittedName>
</protein>
<feature type="transmembrane region" description="Helical" evidence="2">
    <location>
        <begin position="339"/>
        <end position="358"/>
    </location>
</feature>
<feature type="transmembrane region" description="Helical" evidence="2">
    <location>
        <begin position="190"/>
        <end position="209"/>
    </location>
</feature>
<evidence type="ECO:0000313" key="3">
    <source>
        <dbReference type="EMBL" id="AHH20692.1"/>
    </source>
</evidence>
<evidence type="ECO:0000256" key="2">
    <source>
        <dbReference type="SAM" id="Phobius"/>
    </source>
</evidence>
<gene>
    <name evidence="3" type="ORF">NONO_c59150</name>
</gene>
<dbReference type="KEGG" id="nno:NONO_c59150"/>
<keyword evidence="2" id="KW-0812">Transmembrane</keyword>
<feature type="region of interest" description="Disordered" evidence="1">
    <location>
        <begin position="296"/>
        <end position="329"/>
    </location>
</feature>
<sequence length="361" mass="38013">MESAAPASNATGPLASVVRVARFTRVRYETHHLLYAVLFVAAVEGTAAVVSHPDAPWRAGWATAVRVVVVAVLLLYLRMVDEIKDLDHDRIHHPDRPLVTGAVAVGELWVTIAVVAVGLTVVSALLSWWSAVLVVAAMAYGLGLWALEAVSAPVRDNLLLNLVVTYPVQLWIIAYIVVSAVDTGQVESDWGTAAVAVIFAGAFLYFEFARKTVHGARPGQWYYSNVLGSTGSALTTGLFAIIAVAADLLLVRPGDHPMPWALLLWIPVPLLAVPLAGVWTFLRAATRTGAVPPVATAVPSGPLGPGEAGELRGPSVSGDADAASGPAVPEDSAAPEFPVVPAVVFVLVLYAILIAQALTWR</sequence>
<dbReference type="OrthoDB" id="5496839at2"/>
<feature type="transmembrane region" description="Helical" evidence="2">
    <location>
        <begin position="221"/>
        <end position="246"/>
    </location>
</feature>
<feature type="transmembrane region" description="Helical" evidence="2">
    <location>
        <begin position="98"/>
        <end position="122"/>
    </location>
</feature>
<feature type="transmembrane region" description="Helical" evidence="2">
    <location>
        <begin position="159"/>
        <end position="178"/>
    </location>
</feature>
<feature type="transmembrane region" description="Helical" evidence="2">
    <location>
        <begin position="128"/>
        <end position="147"/>
    </location>
</feature>
<reference evidence="3 4" key="1">
    <citation type="journal article" date="2014" name="Appl. Environ. Microbiol.">
        <title>Insights into the Microbial Degradation of Rubber and Gutta-Percha by Analysis of the Complete Genome of Nocardia nova SH22a.</title>
        <authorList>
            <person name="Luo Q."/>
            <person name="Hiessl S."/>
            <person name="Poehlein A."/>
            <person name="Daniel R."/>
            <person name="Steinbuchel A."/>
        </authorList>
    </citation>
    <scope>NUCLEOTIDE SEQUENCE [LARGE SCALE GENOMIC DNA]</scope>
    <source>
        <strain evidence="3">SH22a</strain>
    </source>
</reference>
<name>W5TN48_9NOCA</name>